<organism evidence="1 2">
    <name type="scientific">Irpex rosettiformis</name>
    <dbReference type="NCBI Taxonomy" id="378272"/>
    <lineage>
        <taxon>Eukaryota</taxon>
        <taxon>Fungi</taxon>
        <taxon>Dikarya</taxon>
        <taxon>Basidiomycota</taxon>
        <taxon>Agaricomycotina</taxon>
        <taxon>Agaricomycetes</taxon>
        <taxon>Polyporales</taxon>
        <taxon>Irpicaceae</taxon>
        <taxon>Irpex</taxon>
    </lineage>
</organism>
<protein>
    <submittedName>
        <fullName evidence="1">Uncharacterized protein</fullName>
    </submittedName>
</protein>
<dbReference type="EMBL" id="MU274907">
    <property type="protein sequence ID" value="KAI0090892.1"/>
    <property type="molecule type" value="Genomic_DNA"/>
</dbReference>
<reference evidence="1" key="1">
    <citation type="journal article" date="2021" name="Environ. Microbiol.">
        <title>Gene family expansions and transcriptome signatures uncover fungal adaptations to wood decay.</title>
        <authorList>
            <person name="Hage H."/>
            <person name="Miyauchi S."/>
            <person name="Viragh M."/>
            <person name="Drula E."/>
            <person name="Min B."/>
            <person name="Chaduli D."/>
            <person name="Navarro D."/>
            <person name="Favel A."/>
            <person name="Norest M."/>
            <person name="Lesage-Meessen L."/>
            <person name="Balint B."/>
            <person name="Merenyi Z."/>
            <person name="de Eugenio L."/>
            <person name="Morin E."/>
            <person name="Martinez A.T."/>
            <person name="Baldrian P."/>
            <person name="Stursova M."/>
            <person name="Martinez M.J."/>
            <person name="Novotny C."/>
            <person name="Magnuson J.K."/>
            <person name="Spatafora J.W."/>
            <person name="Maurice S."/>
            <person name="Pangilinan J."/>
            <person name="Andreopoulos W."/>
            <person name="LaButti K."/>
            <person name="Hundley H."/>
            <person name="Na H."/>
            <person name="Kuo A."/>
            <person name="Barry K."/>
            <person name="Lipzen A."/>
            <person name="Henrissat B."/>
            <person name="Riley R."/>
            <person name="Ahrendt S."/>
            <person name="Nagy L.G."/>
            <person name="Grigoriev I.V."/>
            <person name="Martin F."/>
            <person name="Rosso M.N."/>
        </authorList>
    </citation>
    <scope>NUCLEOTIDE SEQUENCE</scope>
    <source>
        <strain evidence="1">CBS 384.51</strain>
    </source>
</reference>
<keyword evidence="2" id="KW-1185">Reference proteome</keyword>
<comment type="caution">
    <text evidence="1">The sequence shown here is derived from an EMBL/GenBank/DDBJ whole genome shotgun (WGS) entry which is preliminary data.</text>
</comment>
<gene>
    <name evidence="1" type="ORF">BDY19DRAFT_743655</name>
</gene>
<evidence type="ECO:0000313" key="1">
    <source>
        <dbReference type="EMBL" id="KAI0090892.1"/>
    </source>
</evidence>
<evidence type="ECO:0000313" key="2">
    <source>
        <dbReference type="Proteomes" id="UP001055072"/>
    </source>
</evidence>
<sequence>MIFASSSDNSQKTAEHLVVFNHEHRRVLLPLPESYEAGILAAKGEFALPAASEVSFTTRELPGCDGEPVEIHQRTWATITPILAQIIVNVARSEQRLVSEAPTLPDEELVDSAPANKGKAKEITPSRDDQPAAVSKIRKRPSMVGHGNALLNGAPRKSMARPSISGNAETNTSRVSAAKPFTALPSSQIAASSSRTSSTPSPHTLHTHHEDEEDEEQVLRSPRKGKNARKRIMSDDELEYEEIEAPTSHSSEEVRSLLRSSSNGTIGRPSKTPQQSQVSPPVKRPRTPPRELATSTPSAVSRPAERIVNPAETCLITVDYDDGNEVCSSTFKTKGRHTVHKVLMTVCKTFGIEALYPRVNLVRVITDSTDDPDNEGQVIEQRFTCPREHTMTQVGAHDDARFAIDVVEDETDTA</sequence>
<dbReference type="Proteomes" id="UP001055072">
    <property type="component" value="Unassembled WGS sequence"/>
</dbReference>
<name>A0ACB8U917_9APHY</name>
<proteinExistence type="predicted"/>
<accession>A0ACB8U917</accession>